<dbReference type="EMBL" id="JBAWTH010000011">
    <property type="protein sequence ID" value="KAL2289755.1"/>
    <property type="molecule type" value="Genomic_DNA"/>
</dbReference>
<dbReference type="Gene3D" id="3.40.50.1820">
    <property type="entry name" value="alpha/beta hydrolase"/>
    <property type="match status" value="1"/>
</dbReference>
<feature type="compositionally biased region" description="Low complexity" evidence="1">
    <location>
        <begin position="28"/>
        <end position="46"/>
    </location>
</feature>
<dbReference type="Pfam" id="PF01738">
    <property type="entry name" value="DLH"/>
    <property type="match status" value="1"/>
</dbReference>
<sequence>MTSTDPELATKAPESDAQEDAQKDAPVETPAAASTAPIAAAEESTSQPKLCDDCVTDRPTPSGPGPTGEIRKLNDIDAYISKPSDYPHAPARLLLLLTGGTGVKSTNNQIQADRFASEGFVVVMPDLFEGDVAPNSATVDEEQATQGGSFLDNFKIKAVEGVKSFMIDMWLARHTEEKVLPILHKVVDGAKDEFADAVGNGGGVYAAGYCFGGRYVLLLAAERKVQSGAGLFGAAAEKPADEEAGPQTNGPYIKAGALAHATLVARDDFEGLKAPVSLVCVENDPLFPDDVRTAGEDYMSKINVEHEVQVYPGVPHGFAVVGDYEDPTIKTAQSTAFDQMLKWLKDH</sequence>
<evidence type="ECO:0000313" key="4">
    <source>
        <dbReference type="Proteomes" id="UP001600888"/>
    </source>
</evidence>
<dbReference type="InterPro" id="IPR002925">
    <property type="entry name" value="Dienelactn_hydro"/>
</dbReference>
<accession>A0ABR4F4Y0</accession>
<comment type="caution">
    <text evidence="3">The sequence shown here is derived from an EMBL/GenBank/DDBJ whole genome shotgun (WGS) entry which is preliminary data.</text>
</comment>
<reference evidence="3 4" key="1">
    <citation type="submission" date="2024-03" db="EMBL/GenBank/DDBJ databases">
        <title>A high-quality draft genome sequence of Diaporthe vaccinii, a causative agent of upright dieback and viscid rot disease in cranberry plants.</title>
        <authorList>
            <person name="Sarrasin M."/>
            <person name="Lang B.F."/>
            <person name="Burger G."/>
        </authorList>
    </citation>
    <scope>NUCLEOTIDE SEQUENCE [LARGE SCALE GENOMIC DNA]</scope>
    <source>
        <strain evidence="3 4">IS7</strain>
    </source>
</reference>
<evidence type="ECO:0000313" key="3">
    <source>
        <dbReference type="EMBL" id="KAL2289754.1"/>
    </source>
</evidence>
<dbReference type="InterPro" id="IPR029058">
    <property type="entry name" value="AB_hydrolase_fold"/>
</dbReference>
<protein>
    <recommendedName>
        <fullName evidence="2">Dienelactone hydrolase domain-containing protein</fullName>
    </recommendedName>
</protein>
<dbReference type="Proteomes" id="UP001600888">
    <property type="component" value="Unassembled WGS sequence"/>
</dbReference>
<keyword evidence="4" id="KW-1185">Reference proteome</keyword>
<dbReference type="EMBL" id="JBAWTH010000011">
    <property type="protein sequence ID" value="KAL2289754.1"/>
    <property type="molecule type" value="Genomic_DNA"/>
</dbReference>
<dbReference type="PANTHER" id="PTHR17630:SF80">
    <property type="entry name" value="DIENELACTONE HYDROLASE DOMAIN-CONTAINING PROTEIN"/>
    <property type="match status" value="1"/>
</dbReference>
<feature type="domain" description="Dienelactone hydrolase" evidence="2">
    <location>
        <begin position="76"/>
        <end position="346"/>
    </location>
</feature>
<dbReference type="PANTHER" id="PTHR17630">
    <property type="entry name" value="DIENELACTONE HYDROLASE"/>
    <property type="match status" value="1"/>
</dbReference>
<evidence type="ECO:0000259" key="2">
    <source>
        <dbReference type="Pfam" id="PF01738"/>
    </source>
</evidence>
<feature type="region of interest" description="Disordered" evidence="1">
    <location>
        <begin position="1"/>
        <end position="71"/>
    </location>
</feature>
<name>A0ABR4F4Y0_9PEZI</name>
<gene>
    <name evidence="3" type="ORF">FJTKL_01077</name>
</gene>
<proteinExistence type="predicted"/>
<dbReference type="SUPFAM" id="SSF53474">
    <property type="entry name" value="alpha/beta-Hydrolases"/>
    <property type="match status" value="1"/>
</dbReference>
<evidence type="ECO:0000256" key="1">
    <source>
        <dbReference type="SAM" id="MobiDB-lite"/>
    </source>
</evidence>
<organism evidence="3 4">
    <name type="scientific">Diaporthe vaccinii</name>
    <dbReference type="NCBI Taxonomy" id="105482"/>
    <lineage>
        <taxon>Eukaryota</taxon>
        <taxon>Fungi</taxon>
        <taxon>Dikarya</taxon>
        <taxon>Ascomycota</taxon>
        <taxon>Pezizomycotina</taxon>
        <taxon>Sordariomycetes</taxon>
        <taxon>Sordariomycetidae</taxon>
        <taxon>Diaporthales</taxon>
        <taxon>Diaporthaceae</taxon>
        <taxon>Diaporthe</taxon>
        <taxon>Diaporthe eres species complex</taxon>
    </lineage>
</organism>